<comment type="caution">
    <text evidence="2">The sequence shown here is derived from an EMBL/GenBank/DDBJ whole genome shotgun (WGS) entry which is preliminary data.</text>
</comment>
<protein>
    <submittedName>
        <fullName evidence="2">Uncharacterized protein</fullName>
    </submittedName>
</protein>
<dbReference type="AlphaFoldDB" id="A0A5N8WWY0"/>
<organism evidence="2 3">
    <name type="scientific">Streptomyces acidicola</name>
    <dbReference type="NCBI Taxonomy" id="2596892"/>
    <lineage>
        <taxon>Bacteria</taxon>
        <taxon>Bacillati</taxon>
        <taxon>Actinomycetota</taxon>
        <taxon>Actinomycetes</taxon>
        <taxon>Kitasatosporales</taxon>
        <taxon>Streptomycetaceae</taxon>
        <taxon>Streptomyces</taxon>
    </lineage>
</organism>
<dbReference type="Proteomes" id="UP000373149">
    <property type="component" value="Unassembled WGS sequence"/>
</dbReference>
<keyword evidence="3" id="KW-1185">Reference proteome</keyword>
<evidence type="ECO:0000256" key="1">
    <source>
        <dbReference type="SAM" id="MobiDB-lite"/>
    </source>
</evidence>
<proteinExistence type="predicted"/>
<feature type="region of interest" description="Disordered" evidence="1">
    <location>
        <begin position="148"/>
        <end position="170"/>
    </location>
</feature>
<evidence type="ECO:0000313" key="3">
    <source>
        <dbReference type="Proteomes" id="UP000373149"/>
    </source>
</evidence>
<name>A0A5N8WWY0_9ACTN</name>
<gene>
    <name evidence="2" type="ORF">FPZ41_26345</name>
</gene>
<accession>A0A5N8WWY0</accession>
<evidence type="ECO:0000313" key="2">
    <source>
        <dbReference type="EMBL" id="MPY51901.1"/>
    </source>
</evidence>
<dbReference type="EMBL" id="VMNX01000113">
    <property type="protein sequence ID" value="MPY51901.1"/>
    <property type="molecule type" value="Genomic_DNA"/>
</dbReference>
<reference evidence="2 3" key="1">
    <citation type="submission" date="2019-09" db="EMBL/GenBank/DDBJ databases">
        <authorList>
            <person name="Duangmal K."/>
            <person name="Teo W.F.A."/>
            <person name="Lipun K."/>
        </authorList>
    </citation>
    <scope>NUCLEOTIDE SEQUENCE [LARGE SCALE GENOMIC DNA]</scope>
    <source>
        <strain evidence="2 3">K1PN6</strain>
    </source>
</reference>
<feature type="compositionally biased region" description="Acidic residues" evidence="1">
    <location>
        <begin position="151"/>
        <end position="160"/>
    </location>
</feature>
<sequence length="170" mass="18372">MARLYVRSGLDPDEPDVPVAVLLVDPEGTPGERAVARLGDYCHEVNGWACLLRTDGWAEQARDGGQLVVDVAVYPSALLAVGVDPADFTGRSVVDPEAVVILRAQTAAAPEASVRLSEGTVVFTTGLDIPLDELLATYDDWPMVLAPPPEEFYDNDDDDRCPEPQPEWTP</sequence>
<dbReference type="RefSeq" id="WP_152866173.1">
    <property type="nucleotide sequence ID" value="NZ_VMNX01000113.1"/>
</dbReference>